<keyword evidence="4" id="KW-1185">Reference proteome</keyword>
<accession>A0A835YQH9</accession>
<evidence type="ECO:0000313" key="4">
    <source>
        <dbReference type="Proteomes" id="UP000664859"/>
    </source>
</evidence>
<comment type="caution">
    <text evidence="3">The sequence shown here is derived from an EMBL/GenBank/DDBJ whole genome shotgun (WGS) entry which is preliminary data.</text>
</comment>
<dbReference type="OrthoDB" id="299997at2759"/>
<protein>
    <recommendedName>
        <fullName evidence="2">VWFA domain-containing protein</fullName>
    </recommendedName>
</protein>
<feature type="compositionally biased region" description="Pro residues" evidence="1">
    <location>
        <begin position="310"/>
        <end position="321"/>
    </location>
</feature>
<organism evidence="3 4">
    <name type="scientific">Tribonema minus</name>
    <dbReference type="NCBI Taxonomy" id="303371"/>
    <lineage>
        <taxon>Eukaryota</taxon>
        <taxon>Sar</taxon>
        <taxon>Stramenopiles</taxon>
        <taxon>Ochrophyta</taxon>
        <taxon>PX clade</taxon>
        <taxon>Xanthophyceae</taxon>
        <taxon>Tribonematales</taxon>
        <taxon>Tribonemataceae</taxon>
        <taxon>Tribonema</taxon>
    </lineage>
</organism>
<dbReference type="AlphaFoldDB" id="A0A835YQH9"/>
<sequence length="710" mass="72508">MKCGGVDVAEDFAWGRYLALEGTGVESRGDKHAGLFDVVVSLRGCTDSSLPLRLLLLFETIEDFVRALQASGGTNIEAGITTAIDMLRAYRAANCSPTPPTESILLFSDGKPNIGMVAAAPLAEVVRRSSNTFFEGNLIFATLGYGSEPDLNLLKALAAAGDDGRTNMCTHVYCEPESYETHAPSFTNGGSGGSASSNGGGGGDASAAGTVSALESFLLQFVVGYLSDVAERACTISARAGSPNVTAARDIGGFRGALAMPPLSRGAVRHVLLGPFRIAPCSGAGRITVHLSTAVTDGGTRAEVHVPGADPRPPPPPPPPVRTQQGSEDGVEQVEAEDALEGGDVPVTSLDIPAQLGQPIPYNARVIAERVRQEFMDTLEQAQEVVGDASTPKAQRREAAAPLIAACAARVVYAQTILEGIRVDSTAAGEAARFIDAVVADVRSLAARVADAATPLQPDVMGWVAVVAASQRLQAGVGAVDSATARLNTTHMQAVCDECARAEAVARALRAALADPRRNAALLSELEALLQRRAAAAAAARSAAPGVHGALTPEPQAILEHQNRHCINLSATAGADAAPAATAAVAAVAAAAPAPPPPRPQQRPAVPRPSSGAQQFVQFAGIRRPPIRTGSSGGGAATAARTFGRIVSAPNVLAAQPGGAGMPRAAAAAARSATPSAGVGAQRHHCAGASLQSEELAAVLARCRQRNGEA</sequence>
<dbReference type="InterPro" id="IPR036465">
    <property type="entry name" value="vWFA_dom_sf"/>
</dbReference>
<gene>
    <name evidence="3" type="ORF">JKP88DRAFT_273544</name>
</gene>
<feature type="region of interest" description="Disordered" evidence="1">
    <location>
        <begin position="666"/>
        <end position="686"/>
    </location>
</feature>
<evidence type="ECO:0000313" key="3">
    <source>
        <dbReference type="EMBL" id="KAG5179716.1"/>
    </source>
</evidence>
<feature type="domain" description="VWFA" evidence="2">
    <location>
        <begin position="57"/>
        <end position="173"/>
    </location>
</feature>
<feature type="region of interest" description="Disordered" evidence="1">
    <location>
        <begin position="591"/>
        <end position="613"/>
    </location>
</feature>
<dbReference type="SUPFAM" id="SSF53300">
    <property type="entry name" value="vWA-like"/>
    <property type="match status" value="1"/>
</dbReference>
<dbReference type="InterPro" id="IPR002035">
    <property type="entry name" value="VWF_A"/>
</dbReference>
<feature type="region of interest" description="Disordered" evidence="1">
    <location>
        <begin position="294"/>
        <end position="337"/>
    </location>
</feature>
<dbReference type="EMBL" id="JAFCMP010000445">
    <property type="protein sequence ID" value="KAG5179716.1"/>
    <property type="molecule type" value="Genomic_DNA"/>
</dbReference>
<dbReference type="CDD" id="cd00198">
    <property type="entry name" value="vWFA"/>
    <property type="match status" value="1"/>
</dbReference>
<reference evidence="3" key="1">
    <citation type="submission" date="2021-02" db="EMBL/GenBank/DDBJ databases">
        <title>First Annotated Genome of the Yellow-green Alga Tribonema minus.</title>
        <authorList>
            <person name="Mahan K.M."/>
        </authorList>
    </citation>
    <scope>NUCLEOTIDE SEQUENCE</scope>
    <source>
        <strain evidence="3">UTEX B ZZ1240</strain>
    </source>
</reference>
<dbReference type="Proteomes" id="UP000664859">
    <property type="component" value="Unassembled WGS sequence"/>
</dbReference>
<name>A0A835YQH9_9STRA</name>
<feature type="compositionally biased region" description="Low complexity" evidence="1">
    <location>
        <begin position="666"/>
        <end position="678"/>
    </location>
</feature>
<dbReference type="Gene3D" id="3.40.50.410">
    <property type="entry name" value="von Willebrand factor, type A domain"/>
    <property type="match status" value="1"/>
</dbReference>
<evidence type="ECO:0000256" key="1">
    <source>
        <dbReference type="SAM" id="MobiDB-lite"/>
    </source>
</evidence>
<proteinExistence type="predicted"/>
<feature type="compositionally biased region" description="Gly residues" evidence="1">
    <location>
        <begin position="189"/>
        <end position="204"/>
    </location>
</feature>
<evidence type="ECO:0000259" key="2">
    <source>
        <dbReference type="PROSITE" id="PS50234"/>
    </source>
</evidence>
<dbReference type="PROSITE" id="PS50234">
    <property type="entry name" value="VWFA"/>
    <property type="match status" value="1"/>
</dbReference>
<feature type="region of interest" description="Disordered" evidence="1">
    <location>
        <begin position="184"/>
        <end position="205"/>
    </location>
</feature>